<dbReference type="InterPro" id="IPR010390">
    <property type="entry name" value="ABC-2_transporter-like"/>
</dbReference>
<dbReference type="EMBL" id="FQ312005">
    <property type="protein sequence ID" value="CBW27123.1"/>
    <property type="molecule type" value="Genomic_DNA"/>
</dbReference>
<dbReference type="eggNOG" id="COG3694">
    <property type="taxonomic scope" value="Bacteria"/>
</dbReference>
<organism evidence="2 3">
    <name type="scientific">Halobacteriovorax marinus (strain ATCC BAA-682 / DSM 15412 / SJ)</name>
    <name type="common">Bacteriovorax marinus</name>
    <dbReference type="NCBI Taxonomy" id="862908"/>
    <lineage>
        <taxon>Bacteria</taxon>
        <taxon>Pseudomonadati</taxon>
        <taxon>Bdellovibrionota</taxon>
        <taxon>Bacteriovoracia</taxon>
        <taxon>Bacteriovoracales</taxon>
        <taxon>Halobacteriovoraceae</taxon>
        <taxon>Halobacteriovorax</taxon>
    </lineage>
</organism>
<dbReference type="Proteomes" id="UP000008963">
    <property type="component" value="Chromosome"/>
</dbReference>
<protein>
    <submittedName>
        <fullName evidence="2">ABC transporter, permease protein</fullName>
    </submittedName>
</protein>
<evidence type="ECO:0000256" key="1">
    <source>
        <dbReference type="SAM" id="Phobius"/>
    </source>
</evidence>
<dbReference type="Pfam" id="PF06182">
    <property type="entry name" value="ABC2_membrane_6"/>
    <property type="match status" value="1"/>
</dbReference>
<feature type="transmembrane region" description="Helical" evidence="1">
    <location>
        <begin position="162"/>
        <end position="183"/>
    </location>
</feature>
<name>E1X4F1_HALMS</name>
<evidence type="ECO:0000313" key="3">
    <source>
        <dbReference type="Proteomes" id="UP000008963"/>
    </source>
</evidence>
<keyword evidence="3" id="KW-1185">Reference proteome</keyword>
<sequence length="229" mass="26828">MDIFFYFSSLMTVNFIFDHVQTIGPWNKDQLMFFISFMLCIDHLHMTLISESFWVLSRDIKSGNMDFTILKPINSIFTCFFRHIRTSSICNTIVVWSCLIYFGTKVNLDTLAWITLPILVLLGFTLLAILEFIISTSMFWMTEGMGINFLRMQFQNLSRWPNFIYASLSRKVFTIIIPILLIGSAPVHFLLDHTMWHYLIYLVAAIIVSYFVLQFIWKKAINQYESASS</sequence>
<accession>E1X4F1</accession>
<feature type="transmembrane region" description="Helical" evidence="1">
    <location>
        <begin position="195"/>
        <end position="217"/>
    </location>
</feature>
<feature type="transmembrane region" description="Helical" evidence="1">
    <location>
        <begin position="76"/>
        <end position="102"/>
    </location>
</feature>
<dbReference type="PANTHER" id="PTHR36833">
    <property type="entry name" value="SLR0610 PROTEIN-RELATED"/>
    <property type="match status" value="1"/>
</dbReference>
<keyword evidence="1" id="KW-1133">Transmembrane helix</keyword>
<dbReference type="STRING" id="862908.BMS_2324"/>
<reference evidence="3" key="1">
    <citation type="journal article" date="2013" name="ISME J.">
        <title>A small predatory core genome in the divergent marine Bacteriovorax marinus SJ and the terrestrial Bdellovibrio bacteriovorus.</title>
        <authorList>
            <person name="Crossman L.C."/>
            <person name="Chen H."/>
            <person name="Cerdeno-Tarraga A.M."/>
            <person name="Brooks K."/>
            <person name="Quail M.A."/>
            <person name="Pineiro S.A."/>
            <person name="Hobley L."/>
            <person name="Sockett R.E."/>
            <person name="Bentley S.D."/>
            <person name="Parkhill J."/>
            <person name="Williams H.N."/>
            <person name="Stine O.C."/>
        </authorList>
    </citation>
    <scope>NUCLEOTIDE SEQUENCE [LARGE SCALE GENOMIC DNA]</scope>
    <source>
        <strain evidence="3">ATCC BAA-682 / DSM 15412 / SJ</strain>
    </source>
</reference>
<dbReference type="PANTHER" id="PTHR36833:SF1">
    <property type="entry name" value="INTEGRAL MEMBRANE TRANSPORT PROTEIN"/>
    <property type="match status" value="1"/>
</dbReference>
<keyword evidence="1" id="KW-0472">Membrane</keyword>
<feature type="transmembrane region" description="Helical" evidence="1">
    <location>
        <begin position="31"/>
        <end position="56"/>
    </location>
</feature>
<dbReference type="PATRIC" id="fig|862908.3.peg.2212"/>
<evidence type="ECO:0000313" key="2">
    <source>
        <dbReference type="EMBL" id="CBW27123.1"/>
    </source>
</evidence>
<proteinExistence type="predicted"/>
<dbReference type="KEGG" id="bmx:BMS_2324"/>
<dbReference type="HOGENOM" id="CLU_071040_1_1_7"/>
<feature type="transmembrane region" description="Helical" evidence="1">
    <location>
        <begin position="114"/>
        <end position="141"/>
    </location>
</feature>
<dbReference type="AlphaFoldDB" id="E1X4F1"/>
<keyword evidence="1" id="KW-0812">Transmembrane</keyword>
<gene>
    <name evidence="2" type="ordered locus">BMS_2324</name>
</gene>